<evidence type="ECO:0000313" key="1">
    <source>
        <dbReference type="EMBL" id="RJF99509.1"/>
    </source>
</evidence>
<evidence type="ECO:0000313" key="2">
    <source>
        <dbReference type="Proteomes" id="UP000265955"/>
    </source>
</evidence>
<sequence>MNTAYALQPLSDNMLSSVQGRDGLSFDLANFAMAGDARITYYAPSPSTASAYIGNLHASRSDDTGNAFGDPYRLEVRRGANGLADVVHLTRPLNANGLQRWQYAFDWGVDADGIAFNGGSVVLKDTQFFGGGMQWSTPRSGDGIAFGSALRMDVGNLLVRPRGRGNISVADPLGATEQLHLRGIHIGATDGTGAVLNTPWRIADVASQPGILNAVTDAGGNARLHFGIDWPDANGAALGTLRIDNLSFRSDVSGNLDLGASRIGAMQIQYLDVKLRP</sequence>
<protein>
    <submittedName>
        <fullName evidence="1">Uncharacterized protein</fullName>
    </submittedName>
</protein>
<comment type="caution">
    <text evidence="1">The sequence shown here is derived from an EMBL/GenBank/DDBJ whole genome shotgun (WGS) entry which is preliminary data.</text>
</comment>
<gene>
    <name evidence="1" type="ORF">D3871_13975</name>
</gene>
<dbReference type="OrthoDB" id="8769187at2"/>
<dbReference type="EMBL" id="QYUO01000001">
    <property type="protein sequence ID" value="RJF99509.1"/>
    <property type="molecule type" value="Genomic_DNA"/>
</dbReference>
<proteinExistence type="predicted"/>
<keyword evidence="2" id="KW-1185">Reference proteome</keyword>
<name>A0A3A3GF29_9BURK</name>
<reference evidence="2" key="1">
    <citation type="submission" date="2018-09" db="EMBL/GenBank/DDBJ databases">
        <authorList>
            <person name="Zhu H."/>
        </authorList>
    </citation>
    <scope>NUCLEOTIDE SEQUENCE [LARGE SCALE GENOMIC DNA]</scope>
    <source>
        <strain evidence="2">K1R23-30</strain>
    </source>
</reference>
<dbReference type="RefSeq" id="WP_119769447.1">
    <property type="nucleotide sequence ID" value="NZ_QYUO01000001.1"/>
</dbReference>
<accession>A0A3A3GF29</accession>
<dbReference type="Proteomes" id="UP000265955">
    <property type="component" value="Unassembled WGS sequence"/>
</dbReference>
<dbReference type="AlphaFoldDB" id="A0A3A3GF29"/>
<organism evidence="1 2">
    <name type="scientific">Noviherbaspirillum saxi</name>
    <dbReference type="NCBI Taxonomy" id="2320863"/>
    <lineage>
        <taxon>Bacteria</taxon>
        <taxon>Pseudomonadati</taxon>
        <taxon>Pseudomonadota</taxon>
        <taxon>Betaproteobacteria</taxon>
        <taxon>Burkholderiales</taxon>
        <taxon>Oxalobacteraceae</taxon>
        <taxon>Noviherbaspirillum</taxon>
    </lineage>
</organism>